<evidence type="ECO:0000313" key="2">
    <source>
        <dbReference type="Proteomes" id="UP000297866"/>
    </source>
</evidence>
<comment type="caution">
    <text evidence="1">The sequence shown here is derived from an EMBL/GenBank/DDBJ whole genome shotgun (WGS) entry which is preliminary data.</text>
</comment>
<accession>A0A4R8UHG6</accession>
<reference evidence="1 2" key="1">
    <citation type="submission" date="2019-03" db="EMBL/GenBank/DDBJ databases">
        <title>Genomics of glacier-inhabiting Cryobacterium strains.</title>
        <authorList>
            <person name="Liu Q."/>
            <person name="Xin Y.-H."/>
        </authorList>
    </citation>
    <scope>NUCLEOTIDE SEQUENCE [LARGE SCALE GENOMIC DNA]</scope>
    <source>
        <strain evidence="1 2">Sr47</strain>
    </source>
</reference>
<dbReference type="InterPro" id="IPR003718">
    <property type="entry name" value="OsmC/Ohr_fam"/>
</dbReference>
<gene>
    <name evidence="1" type="ORF">E3O23_07165</name>
</gene>
<dbReference type="InterPro" id="IPR036102">
    <property type="entry name" value="OsmC/Ohrsf"/>
</dbReference>
<proteinExistence type="predicted"/>
<evidence type="ECO:0000313" key="1">
    <source>
        <dbReference type="EMBL" id="TFB51957.1"/>
    </source>
</evidence>
<dbReference type="Gene3D" id="3.30.300.20">
    <property type="match status" value="1"/>
</dbReference>
<dbReference type="InterPro" id="IPR015946">
    <property type="entry name" value="KH_dom-like_a/b"/>
</dbReference>
<protein>
    <submittedName>
        <fullName evidence="1">OsmC family peroxiredoxin</fullName>
    </submittedName>
</protein>
<dbReference type="InterPro" id="IPR052707">
    <property type="entry name" value="OsmC_Ohr_Peroxiredoxin"/>
</dbReference>
<keyword evidence="2" id="KW-1185">Reference proteome</keyword>
<sequence length="156" mass="17094">MSKQHAYALDLHWTGNRGNGTTSPRAYSRDHDVSIDGVGTIQGSSDPSFRGDPTRWNPEQLLVASVAQCHMLWYLGLAASAGVVVTAYEDHPSGTMSEEADGSGQFTEITLRPRVTISGESHTTMARTIHDRVGDFCFIARSINFPLHHEVEIIVI</sequence>
<dbReference type="Pfam" id="PF02566">
    <property type="entry name" value="OsmC"/>
    <property type="match status" value="1"/>
</dbReference>
<organism evidence="1 2">
    <name type="scientific">Cryobacterium tagatosivorans</name>
    <dbReference type="NCBI Taxonomy" id="1259199"/>
    <lineage>
        <taxon>Bacteria</taxon>
        <taxon>Bacillati</taxon>
        <taxon>Actinomycetota</taxon>
        <taxon>Actinomycetes</taxon>
        <taxon>Micrococcales</taxon>
        <taxon>Microbacteriaceae</taxon>
        <taxon>Cryobacterium</taxon>
    </lineage>
</organism>
<name>A0A4R8UHG6_9MICO</name>
<dbReference type="Proteomes" id="UP000297866">
    <property type="component" value="Unassembled WGS sequence"/>
</dbReference>
<dbReference type="OrthoDB" id="9795405at2"/>
<dbReference type="SUPFAM" id="SSF82784">
    <property type="entry name" value="OsmC-like"/>
    <property type="match status" value="1"/>
</dbReference>
<dbReference type="AlphaFoldDB" id="A0A4R8UHG6"/>
<dbReference type="PANTHER" id="PTHR42830">
    <property type="entry name" value="OSMOTICALLY INDUCIBLE FAMILY PROTEIN"/>
    <property type="match status" value="1"/>
</dbReference>
<dbReference type="PANTHER" id="PTHR42830:SF2">
    <property type="entry name" value="OSMC_OHR FAMILY PROTEIN"/>
    <property type="match status" value="1"/>
</dbReference>
<dbReference type="EMBL" id="SOEZ01000038">
    <property type="protein sequence ID" value="TFB51957.1"/>
    <property type="molecule type" value="Genomic_DNA"/>
</dbReference>
<dbReference type="RefSeq" id="WP_134489565.1">
    <property type="nucleotide sequence ID" value="NZ_SOEZ01000038.1"/>
</dbReference>